<dbReference type="Proteomes" id="UP001314903">
    <property type="component" value="Unassembled WGS sequence"/>
</dbReference>
<name>A0ABS4KI11_9FIRM</name>
<protein>
    <recommendedName>
        <fullName evidence="3">DUF2577 domain-containing protein</fullName>
    </recommendedName>
</protein>
<sequence>MSWDIEMAKMIKEESKAGAGNFNTGAIIGVVVSSSPAQISILDGAAMLQQENLYLANGSTTFNFQVGHEVLLIQGEDPQTFFIVNRAIKL</sequence>
<evidence type="ECO:0000313" key="2">
    <source>
        <dbReference type="Proteomes" id="UP001314903"/>
    </source>
</evidence>
<accession>A0ABS4KI11</accession>
<dbReference type="RefSeq" id="WP_209660448.1">
    <property type="nucleotide sequence ID" value="NZ_JAGGLI010000011.1"/>
</dbReference>
<reference evidence="1 2" key="1">
    <citation type="submission" date="2021-03" db="EMBL/GenBank/DDBJ databases">
        <title>Genomic Encyclopedia of Type Strains, Phase IV (KMG-IV): sequencing the most valuable type-strain genomes for metagenomic binning, comparative biology and taxonomic classification.</title>
        <authorList>
            <person name="Goeker M."/>
        </authorList>
    </citation>
    <scope>NUCLEOTIDE SEQUENCE [LARGE SCALE GENOMIC DNA]</scope>
    <source>
        <strain evidence="1 2">DSM 27512</strain>
    </source>
</reference>
<comment type="caution">
    <text evidence="1">The sequence shown here is derived from an EMBL/GenBank/DDBJ whole genome shotgun (WGS) entry which is preliminary data.</text>
</comment>
<evidence type="ECO:0000313" key="1">
    <source>
        <dbReference type="EMBL" id="MBP2027395.1"/>
    </source>
</evidence>
<gene>
    <name evidence="1" type="ORF">J2Z35_001189</name>
</gene>
<dbReference type="EMBL" id="JAGGLI010000011">
    <property type="protein sequence ID" value="MBP2027395.1"/>
    <property type="molecule type" value="Genomic_DNA"/>
</dbReference>
<keyword evidence="2" id="KW-1185">Reference proteome</keyword>
<proteinExistence type="predicted"/>
<evidence type="ECO:0008006" key="3">
    <source>
        <dbReference type="Google" id="ProtNLM"/>
    </source>
</evidence>
<organism evidence="1 2">
    <name type="scientific">Acetoanaerobium pronyense</name>
    <dbReference type="NCBI Taxonomy" id="1482736"/>
    <lineage>
        <taxon>Bacteria</taxon>
        <taxon>Bacillati</taxon>
        <taxon>Bacillota</taxon>
        <taxon>Clostridia</taxon>
        <taxon>Peptostreptococcales</taxon>
        <taxon>Filifactoraceae</taxon>
        <taxon>Acetoanaerobium</taxon>
    </lineage>
</organism>